<organism evidence="2 3">
    <name type="scientific">Stichopus japonicus</name>
    <name type="common">Sea cucumber</name>
    <dbReference type="NCBI Taxonomy" id="307972"/>
    <lineage>
        <taxon>Eukaryota</taxon>
        <taxon>Metazoa</taxon>
        <taxon>Echinodermata</taxon>
        <taxon>Eleutherozoa</taxon>
        <taxon>Echinozoa</taxon>
        <taxon>Holothuroidea</taxon>
        <taxon>Aspidochirotacea</taxon>
        <taxon>Aspidochirotida</taxon>
        <taxon>Stichopodidae</taxon>
        <taxon>Apostichopus</taxon>
    </lineage>
</organism>
<dbReference type="PRINTS" id="PR00420">
    <property type="entry name" value="RNGMNOXGNASE"/>
</dbReference>
<dbReference type="Gene3D" id="3.50.50.60">
    <property type="entry name" value="FAD/NAD(P)-binding domain"/>
    <property type="match status" value="1"/>
</dbReference>
<comment type="caution">
    <text evidence="2">The sequence shown here is derived from an EMBL/GenBank/DDBJ whole genome shotgun (WGS) entry which is preliminary data.</text>
</comment>
<dbReference type="STRING" id="307972.A0A2G8JNY6"/>
<dbReference type="PANTHER" id="PTHR23167:SF54">
    <property type="entry name" value="[F-ACTIN]-MONOOXYGENASE MICAL"/>
    <property type="match status" value="1"/>
</dbReference>
<proteinExistence type="predicted"/>
<dbReference type="PANTHER" id="PTHR23167">
    <property type="entry name" value="CALPONIN HOMOLOGY DOMAIN-CONTAINING PROTEIN DDB_G0272472-RELATED"/>
    <property type="match status" value="1"/>
</dbReference>
<dbReference type="InterPro" id="IPR050540">
    <property type="entry name" value="F-actin_Monoox_Mical"/>
</dbReference>
<dbReference type="Pfam" id="PF07992">
    <property type="entry name" value="Pyr_redox_2"/>
    <property type="match status" value="1"/>
</dbReference>
<feature type="domain" description="FAD/NAD(P)-binding" evidence="1">
    <location>
        <begin position="89"/>
        <end position="143"/>
    </location>
</feature>
<dbReference type="AlphaFoldDB" id="A0A2G8JNY6"/>
<dbReference type="Proteomes" id="UP000230750">
    <property type="component" value="Unassembled WGS sequence"/>
</dbReference>
<name>A0A2G8JNY6_STIJA</name>
<accession>A0A2G8JNY6</accession>
<sequence length="282" mass="31657">MQNPKEPSPNKEQEEGSVQKENFSEPLFENFYKAQSLSGTLSSYAALQEQVGLCDVNDLRLIYKALSNTVQSRRARSLWSLLTPLTEREEYRNGTICTEQKILIIGAGPCGLRTAIECSLLGAKVIVVERREDFTRNNVLHLWPFVIKDLKRLGAKILYPKFCLGNINHISIRRLQLILLKICLCLGVEVHHNVALEDVVEPPEDQSNGGTGWRAKFDPVDHSLATFEFDVVIGADGRRNTLKGFEKKKAGRALAIAITFNFVNYNTSQEVKVQEIEAASII</sequence>
<reference evidence="2 3" key="1">
    <citation type="journal article" date="2017" name="PLoS Biol.">
        <title>The sea cucumber genome provides insights into morphological evolution and visceral regeneration.</title>
        <authorList>
            <person name="Zhang X."/>
            <person name="Sun L."/>
            <person name="Yuan J."/>
            <person name="Sun Y."/>
            <person name="Gao Y."/>
            <person name="Zhang L."/>
            <person name="Li S."/>
            <person name="Dai H."/>
            <person name="Hamel J.F."/>
            <person name="Liu C."/>
            <person name="Yu Y."/>
            <person name="Liu S."/>
            <person name="Lin W."/>
            <person name="Guo K."/>
            <person name="Jin S."/>
            <person name="Xu P."/>
            <person name="Storey K.B."/>
            <person name="Huan P."/>
            <person name="Zhang T."/>
            <person name="Zhou Y."/>
            <person name="Zhang J."/>
            <person name="Lin C."/>
            <person name="Li X."/>
            <person name="Xing L."/>
            <person name="Huo D."/>
            <person name="Sun M."/>
            <person name="Wang L."/>
            <person name="Mercier A."/>
            <person name="Li F."/>
            <person name="Yang H."/>
            <person name="Xiang J."/>
        </authorList>
    </citation>
    <scope>NUCLEOTIDE SEQUENCE [LARGE SCALE GENOMIC DNA]</scope>
    <source>
        <strain evidence="2">Shaxun</strain>
        <tissue evidence="2">Muscle</tissue>
    </source>
</reference>
<gene>
    <name evidence="2" type="ORF">BSL78_25722</name>
</gene>
<evidence type="ECO:0000313" key="3">
    <source>
        <dbReference type="Proteomes" id="UP000230750"/>
    </source>
</evidence>
<dbReference type="OrthoDB" id="20799at2759"/>
<dbReference type="SUPFAM" id="SSF51905">
    <property type="entry name" value="FAD/NAD(P)-binding domain"/>
    <property type="match status" value="1"/>
</dbReference>
<evidence type="ECO:0000259" key="1">
    <source>
        <dbReference type="Pfam" id="PF07992"/>
    </source>
</evidence>
<keyword evidence="3" id="KW-1185">Reference proteome</keyword>
<dbReference type="InterPro" id="IPR023753">
    <property type="entry name" value="FAD/NAD-binding_dom"/>
</dbReference>
<evidence type="ECO:0000313" key="2">
    <source>
        <dbReference type="EMBL" id="PIK37440.1"/>
    </source>
</evidence>
<dbReference type="GO" id="GO:0016491">
    <property type="term" value="F:oxidoreductase activity"/>
    <property type="evidence" value="ECO:0007669"/>
    <property type="project" value="InterPro"/>
</dbReference>
<protein>
    <recommendedName>
        <fullName evidence="1">FAD/NAD(P)-binding domain-containing protein</fullName>
    </recommendedName>
</protein>
<dbReference type="InterPro" id="IPR036188">
    <property type="entry name" value="FAD/NAD-bd_sf"/>
</dbReference>
<dbReference type="EMBL" id="MRZV01001504">
    <property type="protein sequence ID" value="PIK37440.1"/>
    <property type="molecule type" value="Genomic_DNA"/>
</dbReference>